<dbReference type="InterPro" id="IPR036034">
    <property type="entry name" value="PDZ_sf"/>
</dbReference>
<organism evidence="2">
    <name type="scientific">marine sediment metagenome</name>
    <dbReference type="NCBI Taxonomy" id="412755"/>
    <lineage>
        <taxon>unclassified sequences</taxon>
        <taxon>metagenomes</taxon>
        <taxon>ecological metagenomes</taxon>
    </lineage>
</organism>
<protein>
    <recommendedName>
        <fullName evidence="1">PDZ domain-containing protein</fullName>
    </recommendedName>
</protein>
<dbReference type="PANTHER" id="PTHR32060">
    <property type="entry name" value="TAIL-SPECIFIC PROTEASE"/>
    <property type="match status" value="1"/>
</dbReference>
<dbReference type="SUPFAM" id="SSF50156">
    <property type="entry name" value="PDZ domain-like"/>
    <property type="match status" value="1"/>
</dbReference>
<dbReference type="PROSITE" id="PS50106">
    <property type="entry name" value="PDZ"/>
    <property type="match status" value="1"/>
</dbReference>
<accession>X1B3E2</accession>
<evidence type="ECO:0000313" key="2">
    <source>
        <dbReference type="EMBL" id="GAG66486.1"/>
    </source>
</evidence>
<feature type="non-terminal residue" evidence="2">
    <location>
        <position position="1"/>
    </location>
</feature>
<comment type="caution">
    <text evidence="2">The sequence shown here is derived from an EMBL/GenBank/DDBJ whole genome shotgun (WGS) entry which is preliminary data.</text>
</comment>
<dbReference type="InterPro" id="IPR001478">
    <property type="entry name" value="PDZ"/>
</dbReference>
<sequence>LEVYDLLETYYYDFPEDKDILIDGAIEGMIYSLGDPHTTYFDLEEMERFMNSMDESYIGIGVSITNVYGHHIIESVLENSPAEQSLLMPGDEIYEVDGVEVL</sequence>
<name>X1B3E2_9ZZZZ</name>
<dbReference type="InterPro" id="IPR055210">
    <property type="entry name" value="CtpA/B_N"/>
</dbReference>
<proteinExistence type="predicted"/>
<feature type="domain" description="PDZ" evidence="1">
    <location>
        <begin position="43"/>
        <end position="102"/>
    </location>
</feature>
<dbReference type="GO" id="GO:0007165">
    <property type="term" value="P:signal transduction"/>
    <property type="evidence" value="ECO:0007669"/>
    <property type="project" value="TreeGrafter"/>
</dbReference>
<dbReference type="Gene3D" id="3.30.750.44">
    <property type="match status" value="1"/>
</dbReference>
<evidence type="ECO:0000259" key="1">
    <source>
        <dbReference type="PROSITE" id="PS50106"/>
    </source>
</evidence>
<dbReference type="GO" id="GO:0004175">
    <property type="term" value="F:endopeptidase activity"/>
    <property type="evidence" value="ECO:0007669"/>
    <property type="project" value="TreeGrafter"/>
</dbReference>
<dbReference type="PANTHER" id="PTHR32060:SF30">
    <property type="entry name" value="CARBOXY-TERMINAL PROCESSING PROTEASE CTPA"/>
    <property type="match status" value="1"/>
</dbReference>
<dbReference type="Pfam" id="PF22694">
    <property type="entry name" value="CtpB_N-like"/>
    <property type="match status" value="1"/>
</dbReference>
<dbReference type="EMBL" id="BART01007963">
    <property type="protein sequence ID" value="GAG66486.1"/>
    <property type="molecule type" value="Genomic_DNA"/>
</dbReference>
<reference evidence="2" key="1">
    <citation type="journal article" date="2014" name="Front. Microbiol.">
        <title>High frequency of phylogenetically diverse reductive dehalogenase-homologous genes in deep subseafloor sedimentary metagenomes.</title>
        <authorList>
            <person name="Kawai M."/>
            <person name="Futagami T."/>
            <person name="Toyoda A."/>
            <person name="Takaki Y."/>
            <person name="Nishi S."/>
            <person name="Hori S."/>
            <person name="Arai W."/>
            <person name="Tsubouchi T."/>
            <person name="Morono Y."/>
            <person name="Uchiyama I."/>
            <person name="Ito T."/>
            <person name="Fujiyama A."/>
            <person name="Inagaki F."/>
            <person name="Takami H."/>
        </authorList>
    </citation>
    <scope>NUCLEOTIDE SEQUENCE</scope>
    <source>
        <strain evidence="2">Expedition CK06-06</strain>
    </source>
</reference>
<dbReference type="AlphaFoldDB" id="X1B3E2"/>
<dbReference type="GO" id="GO:0030288">
    <property type="term" value="C:outer membrane-bounded periplasmic space"/>
    <property type="evidence" value="ECO:0007669"/>
    <property type="project" value="TreeGrafter"/>
</dbReference>
<gene>
    <name evidence="2" type="ORF">S01H4_18009</name>
</gene>
<dbReference type="Gene3D" id="2.30.42.10">
    <property type="match status" value="1"/>
</dbReference>